<dbReference type="Pfam" id="PF06813">
    <property type="entry name" value="Nodulin-like"/>
    <property type="match status" value="1"/>
</dbReference>
<evidence type="ECO:0000256" key="1">
    <source>
        <dbReference type="ARBA" id="ARBA00004141"/>
    </source>
</evidence>
<evidence type="ECO:0000313" key="8">
    <source>
        <dbReference type="Proteomes" id="UP001527925"/>
    </source>
</evidence>
<dbReference type="InterPro" id="IPR010658">
    <property type="entry name" value="Nodulin-like"/>
</dbReference>
<feature type="transmembrane region" description="Helical" evidence="5">
    <location>
        <begin position="56"/>
        <end position="77"/>
    </location>
</feature>
<evidence type="ECO:0000256" key="5">
    <source>
        <dbReference type="SAM" id="Phobius"/>
    </source>
</evidence>
<dbReference type="Gene3D" id="1.20.1250.20">
    <property type="entry name" value="MFS general substrate transporter like domains"/>
    <property type="match status" value="2"/>
</dbReference>
<dbReference type="InterPro" id="IPR036259">
    <property type="entry name" value="MFS_trans_sf"/>
</dbReference>
<evidence type="ECO:0000259" key="6">
    <source>
        <dbReference type="Pfam" id="PF06813"/>
    </source>
</evidence>
<comment type="caution">
    <text evidence="7">The sequence shown here is derived from an EMBL/GenBank/DDBJ whole genome shotgun (WGS) entry which is preliminary data.</text>
</comment>
<dbReference type="SUPFAM" id="SSF103473">
    <property type="entry name" value="MFS general substrate transporter"/>
    <property type="match status" value="1"/>
</dbReference>
<feature type="domain" description="Nodulin-like" evidence="6">
    <location>
        <begin position="1"/>
        <end position="142"/>
    </location>
</feature>
<evidence type="ECO:0000256" key="3">
    <source>
        <dbReference type="ARBA" id="ARBA00022989"/>
    </source>
</evidence>
<feature type="transmembrane region" description="Helical" evidence="5">
    <location>
        <begin position="89"/>
        <end position="113"/>
    </location>
</feature>
<accession>A0ABR4N8C2</accession>
<dbReference type="Proteomes" id="UP001527925">
    <property type="component" value="Unassembled WGS sequence"/>
</dbReference>
<gene>
    <name evidence="7" type="ORF">HK105_204655</name>
</gene>
<feature type="transmembrane region" description="Helical" evidence="5">
    <location>
        <begin position="119"/>
        <end position="139"/>
    </location>
</feature>
<keyword evidence="4 5" id="KW-0472">Membrane</keyword>
<keyword evidence="3 5" id="KW-1133">Transmembrane helix</keyword>
<proteinExistence type="predicted"/>
<protein>
    <recommendedName>
        <fullName evidence="6">Nodulin-like domain-containing protein</fullName>
    </recommendedName>
</protein>
<feature type="transmembrane region" description="Helical" evidence="5">
    <location>
        <begin position="340"/>
        <end position="366"/>
    </location>
</feature>
<name>A0ABR4N8C2_9FUNG</name>
<dbReference type="EMBL" id="JADGIZ020000021">
    <property type="protein sequence ID" value="KAL2915709.1"/>
    <property type="molecule type" value="Genomic_DNA"/>
</dbReference>
<evidence type="ECO:0000313" key="7">
    <source>
        <dbReference type="EMBL" id="KAL2915709.1"/>
    </source>
</evidence>
<evidence type="ECO:0000256" key="4">
    <source>
        <dbReference type="ARBA" id="ARBA00023136"/>
    </source>
</evidence>
<reference evidence="7 8" key="1">
    <citation type="submission" date="2023-09" db="EMBL/GenBank/DDBJ databases">
        <title>Pangenome analysis of Batrachochytrium dendrobatidis and related Chytrids.</title>
        <authorList>
            <person name="Yacoub M.N."/>
            <person name="Stajich J.E."/>
            <person name="James T.Y."/>
        </authorList>
    </citation>
    <scope>NUCLEOTIDE SEQUENCE [LARGE SCALE GENOMIC DNA]</scope>
    <source>
        <strain evidence="7 8">JEL0888</strain>
    </source>
</reference>
<organism evidence="7 8">
    <name type="scientific">Polyrhizophydium stewartii</name>
    <dbReference type="NCBI Taxonomy" id="2732419"/>
    <lineage>
        <taxon>Eukaryota</taxon>
        <taxon>Fungi</taxon>
        <taxon>Fungi incertae sedis</taxon>
        <taxon>Chytridiomycota</taxon>
        <taxon>Chytridiomycota incertae sedis</taxon>
        <taxon>Chytridiomycetes</taxon>
        <taxon>Rhizophydiales</taxon>
        <taxon>Rhizophydiales incertae sedis</taxon>
        <taxon>Polyrhizophydium</taxon>
    </lineage>
</organism>
<dbReference type="PANTHER" id="PTHR21576">
    <property type="entry name" value="UNCHARACTERIZED NODULIN-LIKE PROTEIN"/>
    <property type="match status" value="1"/>
</dbReference>
<dbReference type="PANTHER" id="PTHR21576:SF158">
    <property type="entry name" value="RIBOSOMAL RNA-PROCESSING PROTEIN 12-LIKE CONSERVED DOMAIN-CONTAINING PROTEIN"/>
    <property type="match status" value="1"/>
</dbReference>
<keyword evidence="8" id="KW-1185">Reference proteome</keyword>
<comment type="subcellular location">
    <subcellularLocation>
        <location evidence="1">Membrane</location>
        <topology evidence="1">Multi-pass membrane protein</topology>
    </subcellularLocation>
</comment>
<feature type="transmembrane region" description="Helical" evidence="5">
    <location>
        <begin position="28"/>
        <end position="50"/>
    </location>
</feature>
<feature type="transmembrane region" description="Helical" evidence="5">
    <location>
        <begin position="258"/>
        <end position="281"/>
    </location>
</feature>
<sequence length="406" mass="42185">MAVSGSMFTFSVFADSLRKRFGFSSSDINIISGSGNTALYLSFLAIGPIYDVLGATATMAIAAVSYSLGYALIWAAYQGVMPGTSVGAVAVFYFIAGFGATAGYMAVIGINVINFPPKLTGLTTGVLLLFYGLSGTIYAQVIPTSMTPLQILVSGHFWMYSMTCIWQQGLTYTTNVSTILASASGRGATAERLAQTGALHVTMISIGQSVGRFSFGFLSDVIVACLGRDRTLLLIVGHAILLVPHAIVAFAGDALGGVSSGLLLFCSGCIGLGMGACGALFPMITKDLFGSAYYGTACAFELMGVPLGIMVSNLVFGYLYDAALRAQPAGGDAAICYGSACFAPAFVVGFAIQLVPLCVSVALFMSRTREAAMRQRTVRPAASGEDRDLVDTASHQHEAQALADGA</sequence>
<evidence type="ECO:0000256" key="2">
    <source>
        <dbReference type="ARBA" id="ARBA00022692"/>
    </source>
</evidence>
<feature type="transmembrane region" description="Helical" evidence="5">
    <location>
        <begin position="293"/>
        <end position="320"/>
    </location>
</feature>
<keyword evidence="2 5" id="KW-0812">Transmembrane</keyword>
<feature type="transmembrane region" description="Helical" evidence="5">
    <location>
        <begin position="232"/>
        <end position="252"/>
    </location>
</feature>